<accession>A0ACC2SYW3</accession>
<name>A0ACC2SYW3_9FUNG</name>
<dbReference type="EMBL" id="QTSX02003967">
    <property type="protein sequence ID" value="KAJ9067579.1"/>
    <property type="molecule type" value="Genomic_DNA"/>
</dbReference>
<evidence type="ECO:0000313" key="2">
    <source>
        <dbReference type="Proteomes" id="UP001165960"/>
    </source>
</evidence>
<gene>
    <name evidence="1" type="ORF">DSO57_1037661</name>
</gene>
<reference evidence="1" key="1">
    <citation type="submission" date="2022-04" db="EMBL/GenBank/DDBJ databases">
        <title>Genome of the entomopathogenic fungus Entomophthora muscae.</title>
        <authorList>
            <person name="Elya C."/>
            <person name="Lovett B.R."/>
            <person name="Lee E."/>
            <person name="Macias A.M."/>
            <person name="Hajek A.E."/>
            <person name="De Bivort B.L."/>
            <person name="Kasson M.T."/>
            <person name="De Fine Licht H.H."/>
            <person name="Stajich J.E."/>
        </authorList>
    </citation>
    <scope>NUCLEOTIDE SEQUENCE</scope>
    <source>
        <strain evidence="1">Berkeley</strain>
    </source>
</reference>
<evidence type="ECO:0000313" key="1">
    <source>
        <dbReference type="EMBL" id="KAJ9067579.1"/>
    </source>
</evidence>
<comment type="caution">
    <text evidence="1">The sequence shown here is derived from an EMBL/GenBank/DDBJ whole genome shotgun (WGS) entry which is preliminary data.</text>
</comment>
<sequence length="481" mass="53558">MAPILKEFSKDFKGGDSRSEDEFNKPDILEQAQRELIVEIQDAIDQIIFSKKMKVMAFAKVQAAKMIEEERLANSPGWIEALSEDVTPAEYKKYLGISNFDSFNPSEYKKPESPAENNKRPAPFKPTPPKSEASAIPTIDGLLNGAVKETTNPNPSFSIPQSGLKPKPSSFKATNTAGFNKSPYGKPGGSLKQPIPSTPLYTSQEKPQESTAPKTSLEKDQKQTLSLISQLRKAFAGFVLLDSKKSENEQLSKKIIAFRSTFNDFLVFFLEGNIVKEREKYAEISAELDSSVSSNRDAVLLNLHAIAQIVCKTTLDAPFKSKDVLSKIIDLLRLHIFDSVCKDFHIVFFAHLFHCCPAILPIRSEKVSLSSDSAKAFTLYCSMLVSENDPDPKGFFKLSAAWEWIVSFCSVSPDDKYCIYLDIMLEICGPSLVATYKDQAIKLLRHLAMHVANFSDLAAKQNRIRIFNLMAKHPVPAAPKT</sequence>
<proteinExistence type="predicted"/>
<organism evidence="1 2">
    <name type="scientific">Entomophthora muscae</name>
    <dbReference type="NCBI Taxonomy" id="34485"/>
    <lineage>
        <taxon>Eukaryota</taxon>
        <taxon>Fungi</taxon>
        <taxon>Fungi incertae sedis</taxon>
        <taxon>Zoopagomycota</taxon>
        <taxon>Entomophthoromycotina</taxon>
        <taxon>Entomophthoromycetes</taxon>
        <taxon>Entomophthorales</taxon>
        <taxon>Entomophthoraceae</taxon>
        <taxon>Entomophthora</taxon>
    </lineage>
</organism>
<dbReference type="Proteomes" id="UP001165960">
    <property type="component" value="Unassembled WGS sequence"/>
</dbReference>
<keyword evidence="2" id="KW-1185">Reference proteome</keyword>
<protein>
    <submittedName>
        <fullName evidence="1">Uncharacterized protein</fullName>
    </submittedName>
</protein>